<dbReference type="STRING" id="329046.A0A1Y2CI31"/>
<feature type="transmembrane region" description="Helical" evidence="5">
    <location>
        <begin position="134"/>
        <end position="151"/>
    </location>
</feature>
<evidence type="ECO:0000256" key="6">
    <source>
        <dbReference type="SAM" id="SignalP"/>
    </source>
</evidence>
<dbReference type="Proteomes" id="UP000193642">
    <property type="component" value="Unassembled WGS sequence"/>
</dbReference>
<accession>A0A1Y2CI31</accession>
<keyword evidence="3 5" id="KW-1133">Transmembrane helix</keyword>
<keyword evidence="2 5" id="KW-0812">Transmembrane</keyword>
<evidence type="ECO:0000256" key="1">
    <source>
        <dbReference type="ARBA" id="ARBA00004141"/>
    </source>
</evidence>
<feature type="transmembrane region" description="Helical" evidence="5">
    <location>
        <begin position="163"/>
        <end position="187"/>
    </location>
</feature>
<evidence type="ECO:0000313" key="8">
    <source>
        <dbReference type="EMBL" id="ORY46596.1"/>
    </source>
</evidence>
<dbReference type="EMBL" id="MCGO01000016">
    <property type="protein sequence ID" value="ORY46596.1"/>
    <property type="molecule type" value="Genomic_DNA"/>
</dbReference>
<feature type="transmembrane region" description="Helical" evidence="5">
    <location>
        <begin position="219"/>
        <end position="240"/>
    </location>
</feature>
<evidence type="ECO:0000256" key="5">
    <source>
        <dbReference type="SAM" id="Phobius"/>
    </source>
</evidence>
<dbReference type="AlphaFoldDB" id="A0A1Y2CI31"/>
<sequence length="307" mass="32666">MSSASIALLFLSILILQCTTAPAPFPEVLSDLSQIYNNITSNDPAPVNGPSPSNNGTTTPALGFAYLCTRQLSPAAGIGGAALVMTGFAYAFMGKRAYFPSLFLSGFYTIGLITFVLLDICQMKWHSFGPYADWIYLFLIAPMAVGGGFAFQKFSQVGIVCMGALNGFLFFMEHMALVIGTAFVGGFMVSVGTDLFACAGFVEIVNRCIDGTPPKTSEIVGPAWALVAVAVAIGAAAFYVQTRSSPPPPPDIVNNPAYWLFGAIPPSMPSPTWFLMPSNKPPSAPQPAAAASEWSIWSIINPFGWKW</sequence>
<comment type="caution">
    <text evidence="8">The sequence shown here is derived from an EMBL/GenBank/DDBJ whole genome shotgun (WGS) entry which is preliminary data.</text>
</comment>
<evidence type="ECO:0000256" key="3">
    <source>
        <dbReference type="ARBA" id="ARBA00022989"/>
    </source>
</evidence>
<reference evidence="8 9" key="1">
    <citation type="submission" date="2016-07" db="EMBL/GenBank/DDBJ databases">
        <title>Pervasive Adenine N6-methylation of Active Genes in Fungi.</title>
        <authorList>
            <consortium name="DOE Joint Genome Institute"/>
            <person name="Mondo S.J."/>
            <person name="Dannebaum R.O."/>
            <person name="Kuo R.C."/>
            <person name="Labutti K."/>
            <person name="Haridas S."/>
            <person name="Kuo A."/>
            <person name="Salamov A."/>
            <person name="Ahrendt S.R."/>
            <person name="Lipzen A."/>
            <person name="Sullivan W."/>
            <person name="Andreopoulos W.B."/>
            <person name="Clum A."/>
            <person name="Lindquist E."/>
            <person name="Daum C."/>
            <person name="Ramamoorthy G.K."/>
            <person name="Gryganskyi A."/>
            <person name="Culley D."/>
            <person name="Magnuson J.K."/>
            <person name="James T.Y."/>
            <person name="O'Malley M.A."/>
            <person name="Stajich J.E."/>
            <person name="Spatafora J.W."/>
            <person name="Visel A."/>
            <person name="Grigoriev I.V."/>
        </authorList>
    </citation>
    <scope>NUCLEOTIDE SEQUENCE [LARGE SCALE GENOMIC DNA]</scope>
    <source>
        <strain evidence="8 9">JEL800</strain>
    </source>
</reference>
<gene>
    <name evidence="8" type="ORF">BCR33DRAFT_715640</name>
</gene>
<dbReference type="OrthoDB" id="102260at2759"/>
<dbReference type="InterPro" id="IPR025256">
    <property type="entry name" value="TM7S3/TM198-like_dom"/>
</dbReference>
<proteinExistence type="predicted"/>
<feature type="chain" id="PRO_5012417869" description="TM7S3/TM198-like domain-containing protein" evidence="6">
    <location>
        <begin position="21"/>
        <end position="307"/>
    </location>
</feature>
<organism evidence="8 9">
    <name type="scientific">Rhizoclosmatium globosum</name>
    <dbReference type="NCBI Taxonomy" id="329046"/>
    <lineage>
        <taxon>Eukaryota</taxon>
        <taxon>Fungi</taxon>
        <taxon>Fungi incertae sedis</taxon>
        <taxon>Chytridiomycota</taxon>
        <taxon>Chytridiomycota incertae sedis</taxon>
        <taxon>Chytridiomycetes</taxon>
        <taxon>Chytridiales</taxon>
        <taxon>Chytriomycetaceae</taxon>
        <taxon>Rhizoclosmatium</taxon>
    </lineage>
</organism>
<feature type="domain" description="TM7S3/TM198-like" evidence="7">
    <location>
        <begin position="80"/>
        <end position="170"/>
    </location>
</feature>
<evidence type="ECO:0000313" key="9">
    <source>
        <dbReference type="Proteomes" id="UP000193642"/>
    </source>
</evidence>
<keyword evidence="9" id="KW-1185">Reference proteome</keyword>
<name>A0A1Y2CI31_9FUNG</name>
<dbReference type="Pfam" id="PF13886">
    <property type="entry name" value="TM7S3_TM198"/>
    <property type="match status" value="1"/>
</dbReference>
<feature type="transmembrane region" description="Helical" evidence="5">
    <location>
        <begin position="99"/>
        <end position="118"/>
    </location>
</feature>
<feature type="signal peptide" evidence="6">
    <location>
        <begin position="1"/>
        <end position="20"/>
    </location>
</feature>
<keyword evidence="6" id="KW-0732">Signal</keyword>
<dbReference type="GO" id="GO:0016020">
    <property type="term" value="C:membrane"/>
    <property type="evidence" value="ECO:0007669"/>
    <property type="project" value="UniProtKB-SubCell"/>
</dbReference>
<evidence type="ECO:0000259" key="7">
    <source>
        <dbReference type="Pfam" id="PF13886"/>
    </source>
</evidence>
<protein>
    <recommendedName>
        <fullName evidence="7">TM7S3/TM198-like domain-containing protein</fullName>
    </recommendedName>
</protein>
<evidence type="ECO:0000256" key="2">
    <source>
        <dbReference type="ARBA" id="ARBA00022692"/>
    </source>
</evidence>
<keyword evidence="4 5" id="KW-0472">Membrane</keyword>
<feature type="transmembrane region" description="Helical" evidence="5">
    <location>
        <begin position="72"/>
        <end position="92"/>
    </location>
</feature>
<comment type="subcellular location">
    <subcellularLocation>
        <location evidence="1">Membrane</location>
        <topology evidence="1">Multi-pass membrane protein</topology>
    </subcellularLocation>
</comment>
<evidence type="ECO:0000256" key="4">
    <source>
        <dbReference type="ARBA" id="ARBA00023136"/>
    </source>
</evidence>